<evidence type="ECO:0000313" key="2">
    <source>
        <dbReference type="Proteomes" id="UP000887540"/>
    </source>
</evidence>
<keyword evidence="2" id="KW-1185">Reference proteome</keyword>
<protein>
    <submittedName>
        <fullName evidence="3">RanBP2-type domain-containing protein</fullName>
    </submittedName>
</protein>
<proteinExistence type="predicted"/>
<dbReference type="AlphaFoldDB" id="A0A914EIW6"/>
<evidence type="ECO:0000256" key="1">
    <source>
        <dbReference type="SAM" id="MobiDB-lite"/>
    </source>
</evidence>
<evidence type="ECO:0000313" key="3">
    <source>
        <dbReference type="WBParaSite" id="ACRNAN_scaffold8441.g28399.t1"/>
    </source>
</evidence>
<accession>A0A914EIW6</accession>
<sequence length="333" mass="37420">MDRLDGIVIQLLAINKAFLIFAVQARPGIFKQDIDGNDCEWPWCKFCPSEHLGFLCKLCPLKTTPAQPEVTTPVQQEPPSTPSVENPTDVPPQGPKLRVNKNFEWPWCKYCNEIDLGFLCQLCNCTDGKPFSTIAPEAPSEEPSVEPENGTHAKFRKVHLGFSKQEIIENLQDCEWPWCKFCPNDRLGLLCKLCPVKTTHAPESTASIAEPTKQPTFAPSKEPSVGPENEALAQKIQAGENFDFPWCKFCNEFDLGFLCKLCNCSSGKPASTTPPAQLTEKPSELPETEAPVTPDQPNIVHDNLQNSVRYQKFRKQLHPEMKVNVDQIHYRAR</sequence>
<reference evidence="3" key="1">
    <citation type="submission" date="2022-11" db="UniProtKB">
        <authorList>
            <consortium name="WormBaseParasite"/>
        </authorList>
    </citation>
    <scope>IDENTIFICATION</scope>
</reference>
<name>A0A914EIW6_9BILA</name>
<feature type="region of interest" description="Disordered" evidence="1">
    <location>
        <begin position="68"/>
        <end position="95"/>
    </location>
</feature>
<feature type="region of interest" description="Disordered" evidence="1">
    <location>
        <begin position="204"/>
        <end position="229"/>
    </location>
</feature>
<dbReference type="WBParaSite" id="ACRNAN_scaffold8441.g28399.t1">
    <property type="protein sequence ID" value="ACRNAN_scaffold8441.g28399.t1"/>
    <property type="gene ID" value="ACRNAN_scaffold8441.g28399"/>
</dbReference>
<feature type="compositionally biased region" description="Polar residues" evidence="1">
    <location>
        <begin position="204"/>
        <end position="217"/>
    </location>
</feature>
<dbReference type="Proteomes" id="UP000887540">
    <property type="component" value="Unplaced"/>
</dbReference>
<organism evidence="2 3">
    <name type="scientific">Acrobeloides nanus</name>
    <dbReference type="NCBI Taxonomy" id="290746"/>
    <lineage>
        <taxon>Eukaryota</taxon>
        <taxon>Metazoa</taxon>
        <taxon>Ecdysozoa</taxon>
        <taxon>Nematoda</taxon>
        <taxon>Chromadorea</taxon>
        <taxon>Rhabditida</taxon>
        <taxon>Tylenchina</taxon>
        <taxon>Cephalobomorpha</taxon>
        <taxon>Cephaloboidea</taxon>
        <taxon>Cephalobidae</taxon>
        <taxon>Acrobeloides</taxon>
    </lineage>
</organism>
<feature type="region of interest" description="Disordered" evidence="1">
    <location>
        <begin position="268"/>
        <end position="299"/>
    </location>
</feature>
<feature type="compositionally biased region" description="Polar residues" evidence="1">
    <location>
        <begin position="68"/>
        <end position="86"/>
    </location>
</feature>